<keyword evidence="13 22" id="KW-0675">Receptor</keyword>
<organism evidence="22">
    <name type="scientific">Noccaea caerulescens</name>
    <name type="common">Alpine penny-cress</name>
    <name type="synonym">Thlaspi caerulescens</name>
    <dbReference type="NCBI Taxonomy" id="107243"/>
    <lineage>
        <taxon>Eukaryota</taxon>
        <taxon>Viridiplantae</taxon>
        <taxon>Streptophyta</taxon>
        <taxon>Embryophyta</taxon>
        <taxon>Tracheophyta</taxon>
        <taxon>Spermatophyta</taxon>
        <taxon>Magnoliopsida</taxon>
        <taxon>eudicotyledons</taxon>
        <taxon>Gunneridae</taxon>
        <taxon>Pentapetalae</taxon>
        <taxon>rosids</taxon>
        <taxon>malvids</taxon>
        <taxon>Brassicales</taxon>
        <taxon>Brassicaceae</taxon>
        <taxon>Coluteocarpeae</taxon>
        <taxon>Noccaea</taxon>
    </lineage>
</organism>
<evidence type="ECO:0000256" key="9">
    <source>
        <dbReference type="ARBA" id="ARBA00022777"/>
    </source>
</evidence>
<dbReference type="FunFam" id="3.30.430.20:FF:000009">
    <property type="entry name" value="Cysteine-rich receptor-like protein kinase 28"/>
    <property type="match status" value="1"/>
</dbReference>
<feature type="region of interest" description="Disordered" evidence="18">
    <location>
        <begin position="289"/>
        <end position="309"/>
    </location>
</feature>
<sequence length="705" mass="79128">MTISRYITFWGFLLYITEEVKKLQASMEHARVIFFFFACVLTFVPFHALAQVDSYEFDPEVTCVDRGNYTANSTFAGNLNRLVSSLSSLKSKPYGFYNLSSGDLSGERAYAMGLCRREVKRDDCLSCIRSAAKNLTQQCPRSKQAVVWYTHCMFRYSNRTIYGRKETDPIRVFIAGRTISENRDDFERLQRELLNRLKGIAAAGGPNRKYAQGNGSASVGYRRFYGTAQCTPDLSEQDCNDCLVYGFESISSCCDGQIGLRWFCPSCNFRFESDFRFYEFEADLEPDPPAIQLADSPTSATKTERTGKGKGGSKIVIAIVIPIALVLLFAICLCLVLKRKKSKSRDRIKVDFGNSGSVAEDEFSNTETLLVDFENLKAATNNFSSENELGRGGFGSVYKGVFSNGQEIAVKRLSDTSGQGDIEFKNEIILLAKLQHRNLVRLLGFCIQGQERILVYEFIKNASLDHFIFDLEKRQLLDWELRYKMIGGVARGLLYLHEDSRYRIIHRDLKASNILLDKEMNPKIADFGLAKLFDTGGQTMTDRFTNRIAGTYGYMAPEYAMHGQFSVKTDVFSFGVLVIEIITGKKNNNGRSSDDEDAEDLLSWVWRSWREDLILSVIDPSLATGSRNDILRCIHIGLLCVQESAATRPTMASVVLMLNSNSFTLPTPSRPAFVLENVIPSNVSSSTEGLQMSSNDATVSELSPR</sequence>
<evidence type="ECO:0000256" key="5">
    <source>
        <dbReference type="ARBA" id="ARBA00022692"/>
    </source>
</evidence>
<evidence type="ECO:0000256" key="19">
    <source>
        <dbReference type="SAM" id="Phobius"/>
    </source>
</evidence>
<feature type="domain" description="Gnk2-homologous" evidence="21">
    <location>
        <begin position="57"/>
        <end position="161"/>
    </location>
</feature>
<evidence type="ECO:0000256" key="11">
    <source>
        <dbReference type="ARBA" id="ARBA00022989"/>
    </source>
</evidence>
<evidence type="ECO:0000256" key="12">
    <source>
        <dbReference type="ARBA" id="ARBA00023136"/>
    </source>
</evidence>
<dbReference type="EMBL" id="GEVK01003248">
    <property type="protein sequence ID" value="JAU49584.1"/>
    <property type="molecule type" value="Transcribed_RNA"/>
</dbReference>
<evidence type="ECO:0000256" key="2">
    <source>
        <dbReference type="ARBA" id="ARBA00022527"/>
    </source>
</evidence>
<keyword evidence="4" id="KW-0808">Transferase</keyword>
<keyword evidence="7" id="KW-0677">Repeat</keyword>
<dbReference type="FunFam" id="3.30.430.20:FF:000002">
    <property type="entry name" value="Cysteine-rich receptor-like protein kinase 10"/>
    <property type="match status" value="1"/>
</dbReference>
<comment type="catalytic activity">
    <reaction evidence="15">
        <text>L-seryl-[protein] + ATP = O-phospho-L-seryl-[protein] + ADP + H(+)</text>
        <dbReference type="Rhea" id="RHEA:17989"/>
        <dbReference type="Rhea" id="RHEA-COMP:9863"/>
        <dbReference type="Rhea" id="RHEA-COMP:11604"/>
        <dbReference type="ChEBI" id="CHEBI:15378"/>
        <dbReference type="ChEBI" id="CHEBI:29999"/>
        <dbReference type="ChEBI" id="CHEBI:30616"/>
        <dbReference type="ChEBI" id="CHEBI:83421"/>
        <dbReference type="ChEBI" id="CHEBI:456216"/>
    </reaction>
</comment>
<feature type="domain" description="Gnk2-homologous" evidence="21">
    <location>
        <begin position="167"/>
        <end position="276"/>
    </location>
</feature>
<keyword evidence="9 22" id="KW-0418">Kinase</keyword>
<dbReference type="Gene3D" id="3.30.430.20">
    <property type="entry name" value="Gnk2 domain, C-X8-C-X2-C motif"/>
    <property type="match status" value="2"/>
</dbReference>
<feature type="region of interest" description="Disordered" evidence="18">
    <location>
        <begin position="684"/>
        <end position="705"/>
    </location>
</feature>
<dbReference type="PROSITE" id="PS00108">
    <property type="entry name" value="PROTEIN_KINASE_ST"/>
    <property type="match status" value="1"/>
</dbReference>
<keyword evidence="6" id="KW-0732">Signal</keyword>
<evidence type="ECO:0000256" key="1">
    <source>
        <dbReference type="ARBA" id="ARBA00004167"/>
    </source>
</evidence>
<comment type="subcellular location">
    <subcellularLocation>
        <location evidence="1">Membrane</location>
        <topology evidence="1">Single-pass membrane protein</topology>
    </subcellularLocation>
</comment>
<name>A0A1J3G458_NOCCA</name>
<dbReference type="InterPro" id="IPR038408">
    <property type="entry name" value="GNK2_sf"/>
</dbReference>
<evidence type="ECO:0000256" key="6">
    <source>
        <dbReference type="ARBA" id="ARBA00022729"/>
    </source>
</evidence>
<evidence type="ECO:0000256" key="3">
    <source>
        <dbReference type="ARBA" id="ARBA00022553"/>
    </source>
</evidence>
<dbReference type="GO" id="GO:0005524">
    <property type="term" value="F:ATP binding"/>
    <property type="evidence" value="ECO:0007669"/>
    <property type="project" value="UniProtKB-UniRule"/>
</dbReference>
<dbReference type="Gene3D" id="1.10.510.10">
    <property type="entry name" value="Transferase(Phosphotransferase) domain 1"/>
    <property type="match status" value="1"/>
</dbReference>
<dbReference type="InterPro" id="IPR008271">
    <property type="entry name" value="Ser/Thr_kinase_AS"/>
</dbReference>
<dbReference type="GO" id="GO:0042742">
    <property type="term" value="P:defense response to bacterium"/>
    <property type="evidence" value="ECO:0007669"/>
    <property type="project" value="TreeGrafter"/>
</dbReference>
<reference evidence="22" key="1">
    <citation type="submission" date="2016-07" db="EMBL/GenBank/DDBJ databases">
        <title>De novo transcriptome assembly of four accessions of the metal hyperaccumulator plant Noccaea caerulescens.</title>
        <authorList>
            <person name="Blande D."/>
            <person name="Halimaa P."/>
            <person name="Tervahauta A.I."/>
            <person name="Aarts M.G."/>
            <person name="Karenlampi S.O."/>
        </authorList>
    </citation>
    <scope>NUCLEOTIDE SEQUENCE</scope>
</reference>
<dbReference type="AlphaFoldDB" id="A0A1J3G458"/>
<evidence type="ECO:0000256" key="8">
    <source>
        <dbReference type="ARBA" id="ARBA00022741"/>
    </source>
</evidence>
<protein>
    <submittedName>
        <fullName evidence="22">Cysteine-rich receptor-like protein kinase 29</fullName>
    </submittedName>
</protein>
<feature type="transmembrane region" description="Helical" evidence="19">
    <location>
        <begin position="32"/>
        <end position="50"/>
    </location>
</feature>
<dbReference type="PROSITE" id="PS00107">
    <property type="entry name" value="PROTEIN_KINASE_ATP"/>
    <property type="match status" value="1"/>
</dbReference>
<dbReference type="PANTHER" id="PTHR27002">
    <property type="entry name" value="RECEPTOR-LIKE SERINE/THREONINE-PROTEIN KINASE SD1-8"/>
    <property type="match status" value="1"/>
</dbReference>
<feature type="domain" description="Protein kinase" evidence="20">
    <location>
        <begin position="383"/>
        <end position="664"/>
    </location>
</feature>
<keyword evidence="10 17" id="KW-0067">ATP-binding</keyword>
<dbReference type="SMART" id="SM00220">
    <property type="entry name" value="S_TKc"/>
    <property type="match status" value="1"/>
</dbReference>
<keyword evidence="2" id="KW-0723">Serine/threonine-protein kinase</keyword>
<dbReference type="Gene3D" id="3.30.200.20">
    <property type="entry name" value="Phosphorylase Kinase, domain 1"/>
    <property type="match status" value="1"/>
</dbReference>
<keyword evidence="11 19" id="KW-1133">Transmembrane helix</keyword>
<dbReference type="SUPFAM" id="SSF56112">
    <property type="entry name" value="Protein kinase-like (PK-like)"/>
    <property type="match status" value="1"/>
</dbReference>
<dbReference type="InterPro" id="IPR002902">
    <property type="entry name" value="GNK2"/>
</dbReference>
<dbReference type="InterPro" id="IPR017441">
    <property type="entry name" value="Protein_kinase_ATP_BS"/>
</dbReference>
<dbReference type="PROSITE" id="PS51473">
    <property type="entry name" value="GNK2"/>
    <property type="match status" value="2"/>
</dbReference>
<dbReference type="PANTHER" id="PTHR27002:SF1091">
    <property type="entry name" value="CYSTEINE-RICH RECEPTOR-LIKE PROTEIN KINASE 28-RELATED"/>
    <property type="match status" value="1"/>
</dbReference>
<evidence type="ECO:0000313" key="22">
    <source>
        <dbReference type="EMBL" id="JAU49584.1"/>
    </source>
</evidence>
<keyword evidence="12 19" id="KW-0472">Membrane</keyword>
<keyword evidence="14" id="KW-0325">Glycoprotein</keyword>
<evidence type="ECO:0000256" key="10">
    <source>
        <dbReference type="ARBA" id="ARBA00022840"/>
    </source>
</evidence>
<gene>
    <name evidence="22" type="ORF">LC_TR15611_c0_g1_i1_g.53813</name>
</gene>
<evidence type="ECO:0000256" key="15">
    <source>
        <dbReference type="ARBA" id="ARBA00047558"/>
    </source>
</evidence>
<keyword evidence="8 17" id="KW-0547">Nucleotide-binding</keyword>
<evidence type="ECO:0000256" key="16">
    <source>
        <dbReference type="ARBA" id="ARBA00047951"/>
    </source>
</evidence>
<dbReference type="CDD" id="cd14066">
    <property type="entry name" value="STKc_IRAK"/>
    <property type="match status" value="1"/>
</dbReference>
<dbReference type="PROSITE" id="PS50011">
    <property type="entry name" value="PROTEIN_KINASE_DOM"/>
    <property type="match status" value="1"/>
</dbReference>
<accession>A0A1J3G458</accession>
<evidence type="ECO:0000259" key="20">
    <source>
        <dbReference type="PROSITE" id="PS50011"/>
    </source>
</evidence>
<evidence type="ECO:0000256" key="14">
    <source>
        <dbReference type="ARBA" id="ARBA00023180"/>
    </source>
</evidence>
<dbReference type="GO" id="GO:0009737">
    <property type="term" value="P:response to abscisic acid"/>
    <property type="evidence" value="ECO:0007669"/>
    <property type="project" value="UniProtKB-ARBA"/>
</dbReference>
<feature type="binding site" evidence="17">
    <location>
        <position position="411"/>
    </location>
    <ligand>
        <name>ATP</name>
        <dbReference type="ChEBI" id="CHEBI:30616"/>
    </ligand>
</feature>
<keyword evidence="5 19" id="KW-0812">Transmembrane</keyword>
<dbReference type="GO" id="GO:0005886">
    <property type="term" value="C:plasma membrane"/>
    <property type="evidence" value="ECO:0007669"/>
    <property type="project" value="TreeGrafter"/>
</dbReference>
<keyword evidence="3" id="KW-0597">Phosphoprotein</keyword>
<dbReference type="CDD" id="cd23509">
    <property type="entry name" value="Gnk2-like"/>
    <property type="match status" value="2"/>
</dbReference>
<dbReference type="Pfam" id="PF00069">
    <property type="entry name" value="Pkinase"/>
    <property type="match status" value="1"/>
</dbReference>
<evidence type="ECO:0000256" key="4">
    <source>
        <dbReference type="ARBA" id="ARBA00022679"/>
    </source>
</evidence>
<dbReference type="GO" id="GO:0004674">
    <property type="term" value="F:protein serine/threonine kinase activity"/>
    <property type="evidence" value="ECO:0007669"/>
    <property type="project" value="UniProtKB-KW"/>
</dbReference>
<comment type="catalytic activity">
    <reaction evidence="16">
        <text>L-threonyl-[protein] + ATP = O-phospho-L-threonyl-[protein] + ADP + H(+)</text>
        <dbReference type="Rhea" id="RHEA:46608"/>
        <dbReference type="Rhea" id="RHEA-COMP:11060"/>
        <dbReference type="Rhea" id="RHEA-COMP:11605"/>
        <dbReference type="ChEBI" id="CHEBI:15378"/>
        <dbReference type="ChEBI" id="CHEBI:30013"/>
        <dbReference type="ChEBI" id="CHEBI:30616"/>
        <dbReference type="ChEBI" id="CHEBI:61977"/>
        <dbReference type="ChEBI" id="CHEBI:456216"/>
    </reaction>
</comment>
<dbReference type="InterPro" id="IPR000719">
    <property type="entry name" value="Prot_kinase_dom"/>
</dbReference>
<dbReference type="Pfam" id="PF01657">
    <property type="entry name" value="Stress-antifung"/>
    <property type="match status" value="2"/>
</dbReference>
<evidence type="ECO:0000256" key="18">
    <source>
        <dbReference type="SAM" id="MobiDB-lite"/>
    </source>
</evidence>
<evidence type="ECO:0000256" key="17">
    <source>
        <dbReference type="PROSITE-ProRule" id="PRU10141"/>
    </source>
</evidence>
<feature type="transmembrane region" description="Helical" evidence="19">
    <location>
        <begin position="315"/>
        <end position="337"/>
    </location>
</feature>
<dbReference type="InterPro" id="IPR011009">
    <property type="entry name" value="Kinase-like_dom_sf"/>
</dbReference>
<dbReference type="FunFam" id="1.10.510.10:FF:000343">
    <property type="entry name" value="Cysteine-rich receptor-like protein kinase 28"/>
    <property type="match status" value="1"/>
</dbReference>
<evidence type="ECO:0000256" key="7">
    <source>
        <dbReference type="ARBA" id="ARBA00022737"/>
    </source>
</evidence>
<dbReference type="FunFam" id="3.30.200.20:FF:000142">
    <property type="entry name" value="Cysteine-rich receptor-like protein kinase 10"/>
    <property type="match status" value="1"/>
</dbReference>
<proteinExistence type="predicted"/>
<evidence type="ECO:0000256" key="13">
    <source>
        <dbReference type="ARBA" id="ARBA00023170"/>
    </source>
</evidence>
<evidence type="ECO:0000259" key="21">
    <source>
        <dbReference type="PROSITE" id="PS51473"/>
    </source>
</evidence>